<keyword evidence="3" id="KW-1185">Reference proteome</keyword>
<organism evidence="2 3">
    <name type="scientific">Sphagnum jensenii</name>
    <dbReference type="NCBI Taxonomy" id="128206"/>
    <lineage>
        <taxon>Eukaryota</taxon>
        <taxon>Viridiplantae</taxon>
        <taxon>Streptophyta</taxon>
        <taxon>Embryophyta</taxon>
        <taxon>Bryophyta</taxon>
        <taxon>Sphagnophytina</taxon>
        <taxon>Sphagnopsida</taxon>
        <taxon>Sphagnales</taxon>
        <taxon>Sphagnaceae</taxon>
        <taxon>Sphagnum</taxon>
    </lineage>
</organism>
<dbReference type="EMBL" id="OZ023717">
    <property type="protein sequence ID" value="CAK9866454.1"/>
    <property type="molecule type" value="Genomic_DNA"/>
</dbReference>
<gene>
    <name evidence="2" type="ORF">CSSPJE1EN2_LOCUS9449</name>
</gene>
<proteinExistence type="predicted"/>
<reference evidence="2" key="1">
    <citation type="submission" date="2024-03" db="EMBL/GenBank/DDBJ databases">
        <authorList>
            <consortium name="ELIXIR-Norway"/>
            <consortium name="Elixir Norway"/>
        </authorList>
    </citation>
    <scope>NUCLEOTIDE SEQUENCE</scope>
</reference>
<feature type="compositionally biased region" description="Basic and acidic residues" evidence="1">
    <location>
        <begin position="89"/>
        <end position="100"/>
    </location>
</feature>
<evidence type="ECO:0000256" key="1">
    <source>
        <dbReference type="SAM" id="MobiDB-lite"/>
    </source>
</evidence>
<sequence>MLAQFAKGDRVQIMNPSDRRQRAGIAEVRGLAGEPDKLRGHAGACIEEGWYEVFVIEVMIPTIPLPAPRPDNEPPQITLQNVKGLPTLWEERNMKKQQND</sequence>
<evidence type="ECO:0000313" key="2">
    <source>
        <dbReference type="EMBL" id="CAK9866454.1"/>
    </source>
</evidence>
<accession>A0ABP1AV39</accession>
<name>A0ABP1AV39_9BRYO</name>
<feature type="region of interest" description="Disordered" evidence="1">
    <location>
        <begin position="67"/>
        <end position="100"/>
    </location>
</feature>
<dbReference type="Proteomes" id="UP001497522">
    <property type="component" value="Chromosome 16"/>
</dbReference>
<protein>
    <submittedName>
        <fullName evidence="2">Uncharacterized protein</fullName>
    </submittedName>
</protein>
<evidence type="ECO:0000313" key="3">
    <source>
        <dbReference type="Proteomes" id="UP001497522"/>
    </source>
</evidence>